<proteinExistence type="predicted"/>
<comment type="caution">
    <text evidence="8">The sequence shown here is derived from an EMBL/GenBank/DDBJ whole genome shotgun (WGS) entry which is preliminary data.</text>
</comment>
<dbReference type="InterPro" id="IPR005534">
    <property type="entry name" value="Curli_assmbl/transp-comp_CsgG"/>
</dbReference>
<evidence type="ECO:0000313" key="9">
    <source>
        <dbReference type="Proteomes" id="UP000613266"/>
    </source>
</evidence>
<evidence type="ECO:0000256" key="2">
    <source>
        <dbReference type="ARBA" id="ARBA00022729"/>
    </source>
</evidence>
<dbReference type="Gene3D" id="3.40.50.10610">
    <property type="entry name" value="ABC-type transport auxiliary lipoprotein component"/>
    <property type="match status" value="1"/>
</dbReference>
<dbReference type="PANTHER" id="PTHR41164">
    <property type="entry name" value="CURLI PRODUCTION ASSEMBLY/TRANSPORT COMPONENT CSGG"/>
    <property type="match status" value="1"/>
</dbReference>
<feature type="compositionally biased region" description="Low complexity" evidence="6">
    <location>
        <begin position="260"/>
        <end position="274"/>
    </location>
</feature>
<organism evidence="8 9">
    <name type="scientific">Inhella proteolytica</name>
    <dbReference type="NCBI Taxonomy" id="2795029"/>
    <lineage>
        <taxon>Bacteria</taxon>
        <taxon>Pseudomonadati</taxon>
        <taxon>Pseudomonadota</taxon>
        <taxon>Betaproteobacteria</taxon>
        <taxon>Burkholderiales</taxon>
        <taxon>Sphaerotilaceae</taxon>
        <taxon>Inhella</taxon>
    </lineage>
</organism>
<evidence type="ECO:0000256" key="1">
    <source>
        <dbReference type="ARBA" id="ARBA00022475"/>
    </source>
</evidence>
<sequence>MSGFFSKTYRVNPIHAAVAVAFGASVLFSTPAGAAEGTTVTTRTYDLPRCDKPVASVMVGKLACKAAACQPLPQTNNPLLQLAMAQQQGPNLSMVGDGMAAMLTTALKETGCFDLQDREAMEEMAKELALVGKKMEVQQADFMISGAITSISMVTEKSRLGGGVIPIVGMISKTTQNAEIGVDVKVLDVNRGRVVEAKTFQANNQTSSTSFGGAGVGPGVGLIGSMQSLKGTPMEGIVRDVLAQVASFTAGRMVQARSAAAAPPASGPTAVAAGEASSPAQ</sequence>
<dbReference type="RefSeq" id="WP_198111920.1">
    <property type="nucleotide sequence ID" value="NZ_JAEDAK010000010.1"/>
</dbReference>
<evidence type="ECO:0008006" key="10">
    <source>
        <dbReference type="Google" id="ProtNLM"/>
    </source>
</evidence>
<name>A0A931NIL1_9BURK</name>
<feature type="chain" id="PRO_5037963615" description="Curli production assembly/transport component CsgG" evidence="7">
    <location>
        <begin position="35"/>
        <end position="281"/>
    </location>
</feature>
<keyword evidence="2 7" id="KW-0732">Signal</keyword>
<evidence type="ECO:0000256" key="7">
    <source>
        <dbReference type="SAM" id="SignalP"/>
    </source>
</evidence>
<dbReference type="Proteomes" id="UP000613266">
    <property type="component" value="Unassembled WGS sequence"/>
</dbReference>
<keyword evidence="3" id="KW-0472">Membrane</keyword>
<evidence type="ECO:0000256" key="4">
    <source>
        <dbReference type="ARBA" id="ARBA00023139"/>
    </source>
</evidence>
<dbReference type="GO" id="GO:0030288">
    <property type="term" value="C:outer membrane-bounded periplasmic space"/>
    <property type="evidence" value="ECO:0007669"/>
    <property type="project" value="InterPro"/>
</dbReference>
<feature type="region of interest" description="Disordered" evidence="6">
    <location>
        <begin position="260"/>
        <end position="281"/>
    </location>
</feature>
<evidence type="ECO:0000256" key="6">
    <source>
        <dbReference type="SAM" id="MobiDB-lite"/>
    </source>
</evidence>
<dbReference type="EMBL" id="JAEDAK010000010">
    <property type="protein sequence ID" value="MBH9578149.1"/>
    <property type="molecule type" value="Genomic_DNA"/>
</dbReference>
<keyword evidence="4" id="KW-0564">Palmitate</keyword>
<feature type="signal peptide" evidence="7">
    <location>
        <begin position="1"/>
        <end position="34"/>
    </location>
</feature>
<dbReference type="AlphaFoldDB" id="A0A931NIL1"/>
<accession>A0A931NIL1</accession>
<evidence type="ECO:0000256" key="5">
    <source>
        <dbReference type="ARBA" id="ARBA00023288"/>
    </source>
</evidence>
<gene>
    <name evidence="8" type="ORF">I7X39_14765</name>
</gene>
<dbReference type="PANTHER" id="PTHR41164:SF1">
    <property type="entry name" value="CURLI PRODUCTION ASSEMBLY_TRANSPORT COMPONENT CSGG"/>
    <property type="match status" value="1"/>
</dbReference>
<protein>
    <recommendedName>
        <fullName evidence="10">Curli production assembly/transport component CsgG</fullName>
    </recommendedName>
</protein>
<evidence type="ECO:0000313" key="8">
    <source>
        <dbReference type="EMBL" id="MBH9578149.1"/>
    </source>
</evidence>
<dbReference type="Pfam" id="PF03783">
    <property type="entry name" value="CsgG"/>
    <property type="match status" value="1"/>
</dbReference>
<reference evidence="8" key="1">
    <citation type="submission" date="2020-12" db="EMBL/GenBank/DDBJ databases">
        <title>The genome sequence of Inhella sp. 1Y17.</title>
        <authorList>
            <person name="Liu Y."/>
        </authorList>
    </citation>
    <scope>NUCLEOTIDE SEQUENCE</scope>
    <source>
        <strain evidence="8">1Y17</strain>
    </source>
</reference>
<keyword evidence="9" id="KW-1185">Reference proteome</keyword>
<evidence type="ECO:0000256" key="3">
    <source>
        <dbReference type="ARBA" id="ARBA00023136"/>
    </source>
</evidence>
<keyword evidence="1" id="KW-1003">Cell membrane</keyword>
<keyword evidence="5" id="KW-0449">Lipoprotein</keyword>